<accession>A0A6I4SRS4</accession>
<dbReference type="AlphaFoldDB" id="A0A6I4SRS4"/>
<keyword evidence="12" id="KW-1185">Reference proteome</keyword>
<dbReference type="RefSeq" id="WP_159792188.1">
    <property type="nucleotide sequence ID" value="NZ_WTYM01000029.1"/>
</dbReference>
<dbReference type="InterPro" id="IPR010920">
    <property type="entry name" value="LSM_dom_sf"/>
</dbReference>
<comment type="caution">
    <text evidence="11">The sequence shown here is derived from an EMBL/GenBank/DDBJ whole genome shotgun (WGS) entry which is preliminary data.</text>
</comment>
<dbReference type="PANTHER" id="PTHR30221:SF1">
    <property type="entry name" value="SMALL-CONDUCTANCE MECHANOSENSITIVE CHANNEL"/>
    <property type="match status" value="1"/>
</dbReference>
<evidence type="ECO:0000259" key="9">
    <source>
        <dbReference type="Pfam" id="PF00924"/>
    </source>
</evidence>
<evidence type="ECO:0000313" key="11">
    <source>
        <dbReference type="EMBL" id="MXO58573.1"/>
    </source>
</evidence>
<keyword evidence="7" id="KW-0407">Ion channel</keyword>
<keyword evidence="7" id="KW-0813">Transport</keyword>
<comment type="subunit">
    <text evidence="7">Homoheptamer.</text>
</comment>
<dbReference type="Pfam" id="PF00924">
    <property type="entry name" value="MS_channel_2nd"/>
    <property type="match status" value="1"/>
</dbReference>
<evidence type="ECO:0000313" key="12">
    <source>
        <dbReference type="Proteomes" id="UP000433652"/>
    </source>
</evidence>
<dbReference type="InterPro" id="IPR011014">
    <property type="entry name" value="MscS_channel_TM-2"/>
</dbReference>
<dbReference type="Proteomes" id="UP000433652">
    <property type="component" value="Unassembled WGS sequence"/>
</dbReference>
<dbReference type="Gene3D" id="2.30.30.60">
    <property type="match status" value="1"/>
</dbReference>
<keyword evidence="4 7" id="KW-0812">Transmembrane</keyword>
<keyword evidence="7" id="KW-0997">Cell inner membrane</keyword>
<dbReference type="GO" id="GO:0008381">
    <property type="term" value="F:mechanosensitive monoatomic ion channel activity"/>
    <property type="evidence" value="ECO:0007669"/>
    <property type="project" value="InterPro"/>
</dbReference>
<dbReference type="Gene3D" id="1.10.287.1260">
    <property type="match status" value="1"/>
</dbReference>
<feature type="transmembrane region" description="Helical" evidence="7">
    <location>
        <begin position="248"/>
        <end position="271"/>
    </location>
</feature>
<evidence type="ECO:0000256" key="2">
    <source>
        <dbReference type="ARBA" id="ARBA00008017"/>
    </source>
</evidence>
<evidence type="ECO:0000256" key="8">
    <source>
        <dbReference type="SAM" id="SignalP"/>
    </source>
</evidence>
<comment type="subcellular location">
    <subcellularLocation>
        <location evidence="7">Cell inner membrane</location>
        <topology evidence="7">Multi-pass membrane protein</topology>
    </subcellularLocation>
    <subcellularLocation>
        <location evidence="1">Cell membrane</location>
        <topology evidence="1">Multi-pass membrane protein</topology>
    </subcellularLocation>
</comment>
<feature type="transmembrane region" description="Helical" evidence="7">
    <location>
        <begin position="209"/>
        <end position="227"/>
    </location>
</feature>
<proteinExistence type="inferred from homology"/>
<reference evidence="11 12" key="1">
    <citation type="submission" date="2019-12" db="EMBL/GenBank/DDBJ databases">
        <title>Genomic-based taxomic classification of the family Erythrobacteraceae.</title>
        <authorList>
            <person name="Xu L."/>
        </authorList>
    </citation>
    <scope>NUCLEOTIDE SEQUENCE [LARGE SCALE GENOMIC DNA]</scope>
    <source>
        <strain evidence="11 12">MCCC 1K01500</strain>
    </source>
</reference>
<feature type="domain" description="Mechanosensitive ion channel MscS" evidence="9">
    <location>
        <begin position="294"/>
        <end position="358"/>
    </location>
</feature>
<dbReference type="EMBL" id="WTYM01000029">
    <property type="protein sequence ID" value="MXO58573.1"/>
    <property type="molecule type" value="Genomic_DNA"/>
</dbReference>
<dbReference type="InterPro" id="IPR045275">
    <property type="entry name" value="MscS_archaea/bacteria_type"/>
</dbReference>
<dbReference type="OrthoDB" id="9799209at2"/>
<dbReference type="InterPro" id="IPR011066">
    <property type="entry name" value="MscS_channel_C_sf"/>
</dbReference>
<organism evidence="11 12">
    <name type="scientific">Croceibacterium salegens</name>
    <dbReference type="NCBI Taxonomy" id="1737568"/>
    <lineage>
        <taxon>Bacteria</taxon>
        <taxon>Pseudomonadati</taxon>
        <taxon>Pseudomonadota</taxon>
        <taxon>Alphaproteobacteria</taxon>
        <taxon>Sphingomonadales</taxon>
        <taxon>Erythrobacteraceae</taxon>
        <taxon>Croceibacterium</taxon>
    </lineage>
</organism>
<feature type="signal peptide" evidence="8">
    <location>
        <begin position="1"/>
        <end position="20"/>
    </location>
</feature>
<comment type="caution">
    <text evidence="7">Lacks conserved residue(s) required for the propagation of feature annotation.</text>
</comment>
<evidence type="ECO:0000256" key="1">
    <source>
        <dbReference type="ARBA" id="ARBA00004651"/>
    </source>
</evidence>
<name>A0A6I4SRS4_9SPHN</name>
<dbReference type="InterPro" id="IPR049278">
    <property type="entry name" value="MS_channel_C"/>
</dbReference>
<dbReference type="Gene3D" id="3.30.70.100">
    <property type="match status" value="1"/>
</dbReference>
<feature type="transmembrane region" description="Helical" evidence="7">
    <location>
        <begin position="277"/>
        <end position="307"/>
    </location>
</feature>
<dbReference type="PANTHER" id="PTHR30221">
    <property type="entry name" value="SMALL-CONDUCTANCE MECHANOSENSITIVE CHANNEL"/>
    <property type="match status" value="1"/>
</dbReference>
<comment type="similarity">
    <text evidence="2 7">Belongs to the MscS (TC 1.A.23) family.</text>
</comment>
<evidence type="ECO:0000256" key="5">
    <source>
        <dbReference type="ARBA" id="ARBA00022989"/>
    </source>
</evidence>
<evidence type="ECO:0000256" key="6">
    <source>
        <dbReference type="ARBA" id="ARBA00023136"/>
    </source>
</evidence>
<dbReference type="InterPro" id="IPR006685">
    <property type="entry name" value="MscS_channel_2nd"/>
</dbReference>
<evidence type="ECO:0000256" key="7">
    <source>
        <dbReference type="RuleBase" id="RU369025"/>
    </source>
</evidence>
<feature type="chain" id="PRO_5026217284" description="Small-conductance mechanosensitive channel" evidence="8">
    <location>
        <begin position="21"/>
        <end position="459"/>
    </location>
</feature>
<dbReference type="InterPro" id="IPR023408">
    <property type="entry name" value="MscS_beta-dom_sf"/>
</dbReference>
<dbReference type="Pfam" id="PF21082">
    <property type="entry name" value="MS_channel_3rd"/>
    <property type="match status" value="1"/>
</dbReference>
<keyword evidence="5 7" id="KW-1133">Transmembrane helix</keyword>
<evidence type="ECO:0000259" key="10">
    <source>
        <dbReference type="Pfam" id="PF21082"/>
    </source>
</evidence>
<protein>
    <recommendedName>
        <fullName evidence="7">Small-conductance mechanosensitive channel</fullName>
    </recommendedName>
</protein>
<dbReference type="SUPFAM" id="SSF82689">
    <property type="entry name" value="Mechanosensitive channel protein MscS (YggB), C-terminal domain"/>
    <property type="match status" value="1"/>
</dbReference>
<dbReference type="GO" id="GO:0005886">
    <property type="term" value="C:plasma membrane"/>
    <property type="evidence" value="ECO:0007669"/>
    <property type="project" value="UniProtKB-SubCell"/>
</dbReference>
<dbReference type="SUPFAM" id="SSF82861">
    <property type="entry name" value="Mechanosensitive channel protein MscS (YggB), transmembrane region"/>
    <property type="match status" value="1"/>
</dbReference>
<keyword evidence="8" id="KW-0732">Signal</keyword>
<keyword evidence="7" id="KW-0406">Ion transport</keyword>
<evidence type="ECO:0000256" key="4">
    <source>
        <dbReference type="ARBA" id="ARBA00022692"/>
    </source>
</evidence>
<keyword evidence="3" id="KW-1003">Cell membrane</keyword>
<gene>
    <name evidence="11" type="ORF">GRI89_03325</name>
</gene>
<evidence type="ECO:0000256" key="3">
    <source>
        <dbReference type="ARBA" id="ARBA00022475"/>
    </source>
</evidence>
<sequence length="459" mass="50348">MLHRYLLTFIAVIGLTQAHAATAPDAIPSPEPSASDILDVEENLEPPSEEAQKAIEETVALESDQLAVISLDELSADVVPLTREELAKLAEQALTLAKQRTVEAVNERKTNPRLATEPLPADQLEAANSEYDEKMIRLVRLRGAAFDRLNIILDEWEEKGGDPDLIKEYRDYQHAVQSDTVSNATIGGAWAGIKIWATSKDGGLRVLKAFGIFLLSVLILLYVARLIRKGVSRSLSHTEKISTLLQTFISLVVYWVVLLLGLALIIASLGFDVTPVFALLGGASFILAFALQETLGNFAAGMMILVYRPFDQGERIVAAGVEGDVHTLNLTSTILVTPDHQLVTIPNAKVWNDVIINAVDLDKRRVDLAFIVKDPQDVFEALSTLPPLLLSQDEVLKDPAPEVYLGGFDGRGAEVQVRPWVVSTEYRSARRSINLAVLKHFTEKGIALWVPPIEEVEGV</sequence>
<keyword evidence="6 7" id="KW-0472">Membrane</keyword>
<feature type="domain" description="Mechanosensitive ion channel MscS C-terminal" evidence="10">
    <location>
        <begin position="388"/>
        <end position="447"/>
    </location>
</feature>
<dbReference type="SUPFAM" id="SSF50182">
    <property type="entry name" value="Sm-like ribonucleoproteins"/>
    <property type="match status" value="1"/>
</dbReference>
<comment type="function">
    <text evidence="7">Mechanosensitive channel that participates in the regulation of osmotic pressure changes within the cell, opening in response to stretch forces in the membrane lipid bilayer, without the need for other proteins. Contributes to normal resistance to hypoosmotic shock. Forms an ion channel of 1.0 nanosiemens conductance with a slight preference for anions.</text>
</comment>